<feature type="domain" description="3-hydroxyacyl-CoA dehydrogenase C-terminal" evidence="13">
    <location>
        <begin position="506"/>
        <end position="585"/>
    </location>
</feature>
<evidence type="ECO:0000256" key="11">
    <source>
        <dbReference type="ARBA" id="ARBA00023268"/>
    </source>
</evidence>
<dbReference type="SUPFAM" id="SSF48179">
    <property type="entry name" value="6-phosphogluconate dehydrogenase C-terminal domain-like"/>
    <property type="match status" value="2"/>
</dbReference>
<dbReference type="Gene3D" id="3.40.50.720">
    <property type="entry name" value="NAD(P)-binding Rossmann-like Domain"/>
    <property type="match status" value="1"/>
</dbReference>
<comment type="similarity">
    <text evidence="4">Belongs to the 3-hydroxyacyl-CoA dehydrogenase family.</text>
</comment>
<keyword evidence="7" id="KW-0560">Oxidoreductase</keyword>
<comment type="pathway">
    <text evidence="2">Lipid metabolism; butanoate metabolism.</text>
</comment>
<comment type="similarity">
    <text evidence="3">In the central section; belongs to the 3-hydroxyacyl-CoA dehydrogenase family.</text>
</comment>
<name>A0A919NH50_9ACTN</name>
<organism evidence="15 16">
    <name type="scientific">Paractinoplanes tereljensis</name>
    <dbReference type="NCBI Taxonomy" id="571912"/>
    <lineage>
        <taxon>Bacteria</taxon>
        <taxon>Bacillati</taxon>
        <taxon>Actinomycetota</taxon>
        <taxon>Actinomycetes</taxon>
        <taxon>Micromonosporales</taxon>
        <taxon>Micromonosporaceae</taxon>
        <taxon>Paractinoplanes</taxon>
    </lineage>
</organism>
<keyword evidence="9" id="KW-0443">Lipid metabolism</keyword>
<evidence type="ECO:0000256" key="5">
    <source>
        <dbReference type="ARBA" id="ARBA00022832"/>
    </source>
</evidence>
<dbReference type="Proteomes" id="UP000623608">
    <property type="component" value="Unassembled WGS sequence"/>
</dbReference>
<dbReference type="PANTHER" id="PTHR43612">
    <property type="entry name" value="TRIFUNCTIONAL ENZYME SUBUNIT ALPHA"/>
    <property type="match status" value="1"/>
</dbReference>
<evidence type="ECO:0000256" key="10">
    <source>
        <dbReference type="ARBA" id="ARBA00023239"/>
    </source>
</evidence>
<evidence type="ECO:0000256" key="9">
    <source>
        <dbReference type="ARBA" id="ARBA00023098"/>
    </source>
</evidence>
<dbReference type="GO" id="GO:0004300">
    <property type="term" value="F:enoyl-CoA hydratase activity"/>
    <property type="evidence" value="ECO:0007669"/>
    <property type="project" value="TreeGrafter"/>
</dbReference>
<comment type="catalytic activity">
    <reaction evidence="12">
        <text>a (3S)-3-hydroxyacyl-CoA + NAD(+) = a 3-oxoacyl-CoA + NADH + H(+)</text>
        <dbReference type="Rhea" id="RHEA:22432"/>
        <dbReference type="ChEBI" id="CHEBI:15378"/>
        <dbReference type="ChEBI" id="CHEBI:57318"/>
        <dbReference type="ChEBI" id="CHEBI:57540"/>
        <dbReference type="ChEBI" id="CHEBI:57945"/>
        <dbReference type="ChEBI" id="CHEBI:90726"/>
        <dbReference type="EC" id="1.1.1.35"/>
    </reaction>
</comment>
<sequence length="686" mass="72887">MIEHPNEVVTKAIVRFVQIPGLAKKAALITLDNGFDYKKPNSFGPGGLKSLDEAITTATEAAPAFIAITGKPYIFCVGADITGIPFLTTREQALELGELGHRVFARLKNSTIPTFAFINGAALGGGLEVALHCHYRTVSTGAAALGLPEVAIGLVPGWGGSQLLPNLIGAPGAAQVILQNPLTQKVLRPKQARELGVADELFEAADFLESSLAWAAAVVNGAKTVDRPEVDKDMWDGVLFFAKQQLDERLHGAVPSANKALELLALAKEASFEDGTAAETQALADLIMGDESRASLYAFDLVQRRAKRPVGVPDKSLARKVTKVGIVGAGLMASQLALLFARRLQVPVVLTDLDQTRVDKGVGYVLSQIDKTVSKGRMDEGTAAKLRGLVSGSVDKSAFADADFVIEAVFENLDLKKQIWAELEKIVTPEAILATNTSSLSVTEMAADLEHPERVVGFHFFNPVAVLPLLEIIKGEKTDDATLATAFAVGRELKKSSVLVKDAPAFVVNRVLTRFTSEVFNAVDAGTPLDVVDSAFDPLGLPMRPIALLQLVGPAVAYHVGETLHAAFPDRFTDSPNLKKIVDAGLPLMVDDEINPEVAKLVAGGSAPLSADEVRAKALEALAEEIRLMLDEGVVAEAQDIDLCMVLGAGWPFHLGGVTPYLDRSGISEKVTGKRFLPKGVGSLPA</sequence>
<gene>
    <name evidence="15" type="ORF">Ate02nite_10830</name>
</gene>
<dbReference type="InterPro" id="IPR006176">
    <property type="entry name" value="3-OHacyl-CoA_DH_NAD-bd"/>
</dbReference>
<dbReference type="SUPFAM" id="SSF52096">
    <property type="entry name" value="ClpP/crotonase"/>
    <property type="match status" value="1"/>
</dbReference>
<accession>A0A919NH50</accession>
<dbReference type="Pfam" id="PF00378">
    <property type="entry name" value="ECH_1"/>
    <property type="match status" value="1"/>
</dbReference>
<dbReference type="InterPro" id="IPR036291">
    <property type="entry name" value="NAD(P)-bd_dom_sf"/>
</dbReference>
<evidence type="ECO:0000259" key="13">
    <source>
        <dbReference type="Pfam" id="PF00725"/>
    </source>
</evidence>
<dbReference type="InterPro" id="IPR006108">
    <property type="entry name" value="3HC_DH_C"/>
</dbReference>
<dbReference type="AlphaFoldDB" id="A0A919NH50"/>
<dbReference type="InterPro" id="IPR050136">
    <property type="entry name" value="FA_oxidation_alpha_subunit"/>
</dbReference>
<evidence type="ECO:0000256" key="8">
    <source>
        <dbReference type="ARBA" id="ARBA00023027"/>
    </source>
</evidence>
<keyword evidence="10" id="KW-0456">Lyase</keyword>
<reference evidence="15" key="1">
    <citation type="submission" date="2021-01" db="EMBL/GenBank/DDBJ databases">
        <title>Whole genome shotgun sequence of Actinoplanes tereljensis NBRC 105297.</title>
        <authorList>
            <person name="Komaki H."/>
            <person name="Tamura T."/>
        </authorList>
    </citation>
    <scope>NUCLEOTIDE SEQUENCE</scope>
    <source>
        <strain evidence="15">NBRC 105297</strain>
    </source>
</reference>
<evidence type="ECO:0000256" key="1">
    <source>
        <dbReference type="ARBA" id="ARBA00005005"/>
    </source>
</evidence>
<comment type="caution">
    <text evidence="15">The sequence shown here is derived from an EMBL/GenBank/DDBJ whole genome shotgun (WGS) entry which is preliminary data.</text>
</comment>
<dbReference type="SUPFAM" id="SSF51735">
    <property type="entry name" value="NAD(P)-binding Rossmann-fold domains"/>
    <property type="match status" value="1"/>
</dbReference>
<keyword evidence="5" id="KW-0276">Fatty acid metabolism</keyword>
<dbReference type="CDD" id="cd06558">
    <property type="entry name" value="crotonase-like"/>
    <property type="match status" value="1"/>
</dbReference>
<dbReference type="Gene3D" id="1.10.1040.50">
    <property type="match status" value="2"/>
</dbReference>
<dbReference type="InterPro" id="IPR001753">
    <property type="entry name" value="Enoyl-CoA_hydra/iso"/>
</dbReference>
<dbReference type="GO" id="GO:0070403">
    <property type="term" value="F:NAD+ binding"/>
    <property type="evidence" value="ECO:0007669"/>
    <property type="project" value="InterPro"/>
</dbReference>
<dbReference type="Gene3D" id="3.90.226.10">
    <property type="entry name" value="2-enoyl-CoA Hydratase, Chain A, domain 1"/>
    <property type="match status" value="1"/>
</dbReference>
<dbReference type="GO" id="GO:0016509">
    <property type="term" value="F:long-chain (3S)-3-hydroxyacyl-CoA dehydrogenase (NAD+) activity"/>
    <property type="evidence" value="ECO:0007669"/>
    <property type="project" value="TreeGrafter"/>
</dbReference>
<dbReference type="RefSeq" id="WP_203799803.1">
    <property type="nucleotide sequence ID" value="NZ_BOMY01000007.1"/>
</dbReference>
<evidence type="ECO:0000256" key="6">
    <source>
        <dbReference type="ARBA" id="ARBA00022963"/>
    </source>
</evidence>
<evidence type="ECO:0000259" key="14">
    <source>
        <dbReference type="Pfam" id="PF02737"/>
    </source>
</evidence>
<feature type="domain" description="3-hydroxyacyl-CoA dehydrogenase NAD binding" evidence="14">
    <location>
        <begin position="323"/>
        <end position="502"/>
    </location>
</feature>
<evidence type="ECO:0000256" key="7">
    <source>
        <dbReference type="ARBA" id="ARBA00023002"/>
    </source>
</evidence>
<dbReference type="EMBL" id="BOMY01000007">
    <property type="protein sequence ID" value="GIF18353.1"/>
    <property type="molecule type" value="Genomic_DNA"/>
</dbReference>
<dbReference type="Pfam" id="PF02737">
    <property type="entry name" value="3HCDH_N"/>
    <property type="match status" value="1"/>
</dbReference>
<dbReference type="Pfam" id="PF00725">
    <property type="entry name" value="3HCDH"/>
    <property type="match status" value="1"/>
</dbReference>
<evidence type="ECO:0000256" key="2">
    <source>
        <dbReference type="ARBA" id="ARBA00005086"/>
    </source>
</evidence>
<keyword evidence="16" id="KW-1185">Reference proteome</keyword>
<comment type="pathway">
    <text evidence="1">Lipid metabolism; fatty acid beta-oxidation.</text>
</comment>
<evidence type="ECO:0000256" key="3">
    <source>
        <dbReference type="ARBA" id="ARBA00007005"/>
    </source>
</evidence>
<dbReference type="PANTHER" id="PTHR43612:SF3">
    <property type="entry name" value="TRIFUNCTIONAL ENZYME SUBUNIT ALPHA, MITOCHONDRIAL"/>
    <property type="match status" value="1"/>
</dbReference>
<dbReference type="GO" id="GO:0006635">
    <property type="term" value="P:fatty acid beta-oxidation"/>
    <property type="evidence" value="ECO:0007669"/>
    <property type="project" value="UniProtKB-ARBA"/>
</dbReference>
<evidence type="ECO:0000256" key="4">
    <source>
        <dbReference type="ARBA" id="ARBA00009463"/>
    </source>
</evidence>
<keyword evidence="11" id="KW-0511">Multifunctional enzyme</keyword>
<protein>
    <submittedName>
        <fullName evidence="15">3-hydroxyacyl-CoA dehydrogenase</fullName>
    </submittedName>
</protein>
<dbReference type="InterPro" id="IPR029045">
    <property type="entry name" value="ClpP/crotonase-like_dom_sf"/>
</dbReference>
<keyword evidence="6" id="KW-0442">Lipid degradation</keyword>
<evidence type="ECO:0000313" key="15">
    <source>
        <dbReference type="EMBL" id="GIF18353.1"/>
    </source>
</evidence>
<evidence type="ECO:0000256" key="12">
    <source>
        <dbReference type="ARBA" id="ARBA00049556"/>
    </source>
</evidence>
<evidence type="ECO:0000313" key="16">
    <source>
        <dbReference type="Proteomes" id="UP000623608"/>
    </source>
</evidence>
<dbReference type="InterPro" id="IPR008927">
    <property type="entry name" value="6-PGluconate_DH-like_C_sf"/>
</dbReference>
<proteinExistence type="inferred from homology"/>
<dbReference type="FunFam" id="3.40.50.720:FF:000009">
    <property type="entry name" value="Fatty oxidation complex, alpha subunit"/>
    <property type="match status" value="1"/>
</dbReference>
<keyword evidence="8" id="KW-0520">NAD</keyword>